<dbReference type="PANTHER" id="PTHR22945:SF40">
    <property type="entry name" value="SERPENTINE RECEPTOR, CLASS D (DELTA)-RELATED"/>
    <property type="match status" value="1"/>
</dbReference>
<evidence type="ECO:0000256" key="3">
    <source>
        <dbReference type="ARBA" id="ARBA00022692"/>
    </source>
</evidence>
<keyword evidence="5 6" id="KW-0472">Membrane</keyword>
<protein>
    <recommendedName>
        <fullName evidence="9">G protein-coupled receptor</fullName>
    </recommendedName>
</protein>
<evidence type="ECO:0000256" key="6">
    <source>
        <dbReference type="SAM" id="Phobius"/>
    </source>
</evidence>
<dbReference type="EMBL" id="BTSY01000004">
    <property type="protein sequence ID" value="GMT22709.1"/>
    <property type="molecule type" value="Genomic_DNA"/>
</dbReference>
<keyword evidence="3 6" id="KW-0812">Transmembrane</keyword>
<feature type="non-terminal residue" evidence="7">
    <location>
        <position position="103"/>
    </location>
</feature>
<evidence type="ECO:0008006" key="9">
    <source>
        <dbReference type="Google" id="ProtNLM"/>
    </source>
</evidence>
<comment type="subcellular location">
    <subcellularLocation>
        <location evidence="1">Membrane</location>
        <topology evidence="1">Multi-pass membrane protein</topology>
    </subcellularLocation>
</comment>
<keyword evidence="8" id="KW-1185">Reference proteome</keyword>
<dbReference type="InterPro" id="IPR050920">
    <property type="entry name" value="Nematode_rcpt-like_delta"/>
</dbReference>
<proteinExistence type="inferred from homology"/>
<comment type="caution">
    <text evidence="7">The sequence shown here is derived from an EMBL/GenBank/DDBJ whole genome shotgun (WGS) entry which is preliminary data.</text>
</comment>
<accession>A0AAV5VWE5</accession>
<evidence type="ECO:0000313" key="8">
    <source>
        <dbReference type="Proteomes" id="UP001432322"/>
    </source>
</evidence>
<dbReference type="PANTHER" id="PTHR22945">
    <property type="entry name" value="SERPENTINE RECEPTOR, CLASS D DELTA"/>
    <property type="match status" value="1"/>
</dbReference>
<dbReference type="AlphaFoldDB" id="A0AAV5VWE5"/>
<gene>
    <name evidence="7" type="ORF">PFISCL1PPCAC_14006</name>
</gene>
<evidence type="ECO:0000256" key="2">
    <source>
        <dbReference type="ARBA" id="ARBA00009166"/>
    </source>
</evidence>
<dbReference type="Proteomes" id="UP001432322">
    <property type="component" value="Unassembled WGS sequence"/>
</dbReference>
<feature type="non-terminal residue" evidence="7">
    <location>
        <position position="1"/>
    </location>
</feature>
<organism evidence="7 8">
    <name type="scientific">Pristionchus fissidentatus</name>
    <dbReference type="NCBI Taxonomy" id="1538716"/>
    <lineage>
        <taxon>Eukaryota</taxon>
        <taxon>Metazoa</taxon>
        <taxon>Ecdysozoa</taxon>
        <taxon>Nematoda</taxon>
        <taxon>Chromadorea</taxon>
        <taxon>Rhabditida</taxon>
        <taxon>Rhabditina</taxon>
        <taxon>Diplogasteromorpha</taxon>
        <taxon>Diplogasteroidea</taxon>
        <taxon>Neodiplogasteridae</taxon>
        <taxon>Pristionchus</taxon>
    </lineage>
</organism>
<evidence type="ECO:0000313" key="7">
    <source>
        <dbReference type="EMBL" id="GMT22709.1"/>
    </source>
</evidence>
<name>A0AAV5VWE5_9BILA</name>
<reference evidence="7" key="1">
    <citation type="submission" date="2023-10" db="EMBL/GenBank/DDBJ databases">
        <title>Genome assembly of Pristionchus species.</title>
        <authorList>
            <person name="Yoshida K."/>
            <person name="Sommer R.J."/>
        </authorList>
    </citation>
    <scope>NUCLEOTIDE SEQUENCE</scope>
    <source>
        <strain evidence="7">RS5133</strain>
    </source>
</reference>
<sequence length="103" mass="11281">LEGHLTIFSPVVMFMILAMSLPIVPTMIGIFIIRRKVLTLMASQSATMSDKTTRMHVIFMRVLTLQSVLPISFSGAVGGYVVCQTGLACSPIHEHCIMEVSNL</sequence>
<evidence type="ECO:0000256" key="4">
    <source>
        <dbReference type="ARBA" id="ARBA00022989"/>
    </source>
</evidence>
<comment type="similarity">
    <text evidence="2">Belongs to the nematode receptor-like protein srd family.</text>
</comment>
<evidence type="ECO:0000256" key="1">
    <source>
        <dbReference type="ARBA" id="ARBA00004141"/>
    </source>
</evidence>
<dbReference type="InterPro" id="IPR019421">
    <property type="entry name" value="7TM_GPCR_serpentine_rcpt_Srd"/>
</dbReference>
<feature type="transmembrane region" description="Helical" evidence="6">
    <location>
        <begin position="58"/>
        <end position="82"/>
    </location>
</feature>
<dbReference type="Pfam" id="PF10317">
    <property type="entry name" value="7TM_GPCR_Srd"/>
    <property type="match status" value="1"/>
</dbReference>
<evidence type="ECO:0000256" key="5">
    <source>
        <dbReference type="ARBA" id="ARBA00023136"/>
    </source>
</evidence>
<keyword evidence="4 6" id="KW-1133">Transmembrane helix</keyword>
<dbReference type="GO" id="GO:0016020">
    <property type="term" value="C:membrane"/>
    <property type="evidence" value="ECO:0007669"/>
    <property type="project" value="UniProtKB-SubCell"/>
</dbReference>
<feature type="transmembrane region" description="Helical" evidence="6">
    <location>
        <begin position="12"/>
        <end position="33"/>
    </location>
</feature>